<dbReference type="AlphaFoldDB" id="S6D3U7"/>
<dbReference type="Proteomes" id="UP000015381">
    <property type="component" value="Chromosome I"/>
</dbReference>
<keyword evidence="2" id="KW-1185">Reference proteome</keyword>
<reference evidence="1 2" key="1">
    <citation type="journal article" date="2014" name="Environ. Microbiol.">
        <title>Halorhabdus tiamatea: proteogenomics and glycosidase activity measurements identify the first cultivated euryarchaeon from a deep-sea anoxic brine lake as potential polysaccharide degrader.</title>
        <authorList>
            <person name="Werner J."/>
            <person name="Ferrer M."/>
            <person name="Michel G."/>
            <person name="Mann A.J."/>
            <person name="Huang S."/>
            <person name="Juarez S."/>
            <person name="Ciordia S."/>
            <person name="Albar J.P."/>
            <person name="Alcaide M."/>
            <person name="La Cono V."/>
            <person name="Yakimov M.M."/>
            <person name="Antunes A."/>
            <person name="Taborda M."/>
            <person name="Da Costa M.S."/>
            <person name="Amann R.I."/>
            <person name="Gloeckner F.O."/>
            <person name="Golyshina O.V."/>
            <person name="Golyshin P.N."/>
            <person name="Teeling H."/>
        </authorList>
    </citation>
    <scope>NUCLEOTIDE SEQUENCE [LARGE SCALE GENOMIC DNA]</scope>
    <source>
        <strain evidence="2">SARL4B</strain>
    </source>
</reference>
<dbReference type="HOGENOM" id="CLU_3130771_0_0_2"/>
<protein>
    <submittedName>
        <fullName evidence="1">Uncharacterized protein</fullName>
    </submittedName>
</protein>
<dbReference type="EMBL" id="HF571520">
    <property type="protein sequence ID" value="CCQ34565.1"/>
    <property type="molecule type" value="Genomic_DNA"/>
</dbReference>
<dbReference type="KEGG" id="hti:HTIA_2457"/>
<evidence type="ECO:0000313" key="2">
    <source>
        <dbReference type="Proteomes" id="UP000015381"/>
    </source>
</evidence>
<organism evidence="1 2">
    <name type="scientific">Halorhabdus tiamatea SARL4B</name>
    <dbReference type="NCBI Taxonomy" id="1033806"/>
    <lineage>
        <taxon>Archaea</taxon>
        <taxon>Methanobacteriati</taxon>
        <taxon>Methanobacteriota</taxon>
        <taxon>Stenosarchaea group</taxon>
        <taxon>Halobacteria</taxon>
        <taxon>Halobacteriales</taxon>
        <taxon>Haloarculaceae</taxon>
        <taxon>Halorhabdus</taxon>
    </lineage>
</organism>
<proteinExistence type="predicted"/>
<gene>
    <name evidence="1" type="ORF">HTIA_2457</name>
</gene>
<name>S6D3U7_9EURY</name>
<sequence length="49" mass="5190">MALVVSSFSLVPPPCGVFRSALPDSRWRHSFSLGGNGPVDYAGRRPTSG</sequence>
<accession>S6D3U7</accession>
<evidence type="ECO:0000313" key="1">
    <source>
        <dbReference type="EMBL" id="CCQ34565.1"/>
    </source>
</evidence>